<evidence type="ECO:0008006" key="5">
    <source>
        <dbReference type="Google" id="ProtNLM"/>
    </source>
</evidence>
<evidence type="ECO:0000256" key="2">
    <source>
        <dbReference type="SAM" id="SignalP"/>
    </source>
</evidence>
<proteinExistence type="predicted"/>
<feature type="signal peptide" evidence="2">
    <location>
        <begin position="1"/>
        <end position="18"/>
    </location>
</feature>
<accession>A0A9Q0BN57</accession>
<evidence type="ECO:0000256" key="1">
    <source>
        <dbReference type="SAM" id="Phobius"/>
    </source>
</evidence>
<keyword evidence="1" id="KW-1133">Transmembrane helix</keyword>
<organism evidence="3 4">
    <name type="scientific">Drosophila gunungcola</name>
    <name type="common">fruit fly</name>
    <dbReference type="NCBI Taxonomy" id="103775"/>
    <lineage>
        <taxon>Eukaryota</taxon>
        <taxon>Metazoa</taxon>
        <taxon>Ecdysozoa</taxon>
        <taxon>Arthropoda</taxon>
        <taxon>Hexapoda</taxon>
        <taxon>Insecta</taxon>
        <taxon>Pterygota</taxon>
        <taxon>Neoptera</taxon>
        <taxon>Endopterygota</taxon>
        <taxon>Diptera</taxon>
        <taxon>Brachycera</taxon>
        <taxon>Muscomorpha</taxon>
        <taxon>Ephydroidea</taxon>
        <taxon>Drosophilidae</taxon>
        <taxon>Drosophila</taxon>
        <taxon>Sophophora</taxon>
    </lineage>
</organism>
<evidence type="ECO:0000313" key="4">
    <source>
        <dbReference type="Proteomes" id="UP001059596"/>
    </source>
</evidence>
<keyword evidence="2" id="KW-0732">Signal</keyword>
<dbReference type="EMBL" id="JAMKOV010000010">
    <property type="protein sequence ID" value="KAI8037715.1"/>
    <property type="molecule type" value="Genomic_DNA"/>
</dbReference>
<protein>
    <recommendedName>
        <fullName evidence="5">Secreted protein</fullName>
    </recommendedName>
</protein>
<evidence type="ECO:0000313" key="3">
    <source>
        <dbReference type="EMBL" id="KAI8037715.1"/>
    </source>
</evidence>
<keyword evidence="1" id="KW-0812">Transmembrane</keyword>
<keyword evidence="4" id="KW-1185">Reference proteome</keyword>
<feature type="chain" id="PRO_5040360716" description="Secreted protein" evidence="2">
    <location>
        <begin position="19"/>
        <end position="114"/>
    </location>
</feature>
<keyword evidence="1" id="KW-0472">Membrane</keyword>
<dbReference type="Proteomes" id="UP001059596">
    <property type="component" value="Unassembled WGS sequence"/>
</dbReference>
<gene>
    <name evidence="3" type="ORF">M5D96_009215</name>
</gene>
<feature type="transmembrane region" description="Helical" evidence="1">
    <location>
        <begin position="93"/>
        <end position="113"/>
    </location>
</feature>
<reference evidence="3" key="1">
    <citation type="journal article" date="2023" name="Genome Biol. Evol.">
        <title>Long-read-based Genome Assembly of Drosophila gunungcola Reveals Fewer Chemosensory Genes in Flower-breeding Species.</title>
        <authorList>
            <person name="Negi A."/>
            <person name="Liao B.Y."/>
            <person name="Yeh S.D."/>
        </authorList>
    </citation>
    <scope>NUCLEOTIDE SEQUENCE</scope>
    <source>
        <strain evidence="3">Sukarami</strain>
    </source>
</reference>
<dbReference type="OrthoDB" id="7832598at2759"/>
<dbReference type="AlphaFoldDB" id="A0A9Q0BN57"/>
<sequence length="114" mass="12910">MSLAWIMLLGLLNLEKNAFGVLATASPHYRVRSAFHPTIKVGHRRTRRTVRETRSDGAVPSLKNVQHDGALNTSISTSDRVQYNVWQVLKADGRANLCVLFFTIYISYLVYVVF</sequence>
<name>A0A9Q0BN57_9MUSC</name>
<comment type="caution">
    <text evidence="3">The sequence shown here is derived from an EMBL/GenBank/DDBJ whole genome shotgun (WGS) entry which is preliminary data.</text>
</comment>